<dbReference type="CDD" id="cd21076">
    <property type="entry name" value="DBD_XPA"/>
    <property type="match status" value="1"/>
</dbReference>
<evidence type="ECO:0000313" key="14">
    <source>
        <dbReference type="Proteomes" id="UP000311919"/>
    </source>
</evidence>
<proteinExistence type="inferred from homology"/>
<dbReference type="Pfam" id="PF05181">
    <property type="entry name" value="XPA_C"/>
    <property type="match status" value="1"/>
</dbReference>
<dbReference type="GO" id="GO:1901255">
    <property type="term" value="P:nucleotide-excision repair involved in interstrand cross-link repair"/>
    <property type="evidence" value="ECO:0007669"/>
    <property type="project" value="TreeGrafter"/>
</dbReference>
<gene>
    <name evidence="13" type="ORF">EWB00_004311</name>
</gene>
<evidence type="ECO:0000256" key="7">
    <source>
        <dbReference type="ARBA" id="ARBA00023125"/>
    </source>
</evidence>
<dbReference type="GO" id="GO:0008270">
    <property type="term" value="F:zinc ion binding"/>
    <property type="evidence" value="ECO:0007669"/>
    <property type="project" value="UniProtKB-KW"/>
</dbReference>
<sequence>MSLNSLFADLQTLKCKRRNSTKNEMHKISSNQLAYYSKLVEYELIKEVILDLAYEYELNLLTCRESDAYCTIARIWTECHVSKDVKEAFFYNKEKEKTQVMDDVVSLLHTRMEEKLNERLALFNEHNQDQSQYNSFAVVEKLQERKAELDMEFRRLQATYADIVSRIYTISFRLFREYRHEVRPRMSRQALAVLTEQGKALLLRITNLQKSVEYSASQPSETLDILKKIQSELSSSRRVLQSEVKELEKLLATYENKDGEYHNIVKQYTECQRQLSLRSALLHDTDVFLEYIFHASSLLQMDELTKAEQLRIEQNRKRALELKLSQVVANDRHDVYVSIPQSKINTKNLSDGGFILEEEISTHQYPYTEKDEESSDPELNASVKHKRRKRRFIKPPDAESNLFASKSDVPIPPDQEKPICDICHKLFEESFLRKTFEVDVCDRCRDPKNIHALITKSTAKERYLLNDIDLDIREPKLNYLLKRNPHNSSWGDMRLYLEAQIAERALEIWGSEDALEEERVRRLKRNEESKLKSYNKKVKELKLQTRSSLYMKVHKSHEHTFGPEKYDSKLDIYYKCCIDCDYKSTYEKL</sequence>
<evidence type="ECO:0000256" key="9">
    <source>
        <dbReference type="ARBA" id="ARBA00023242"/>
    </source>
</evidence>
<dbReference type="SUPFAM" id="SSF46955">
    <property type="entry name" value="Putative DNA-binding domain"/>
    <property type="match status" value="1"/>
</dbReference>
<evidence type="ECO:0000256" key="3">
    <source>
        <dbReference type="ARBA" id="ARBA00022723"/>
    </source>
</evidence>
<dbReference type="AlphaFoldDB" id="A0A4Z2D5Q4"/>
<keyword evidence="8" id="KW-0234">DNA repair</keyword>
<evidence type="ECO:0000256" key="11">
    <source>
        <dbReference type="SAM" id="MobiDB-lite"/>
    </source>
</evidence>
<dbReference type="Proteomes" id="UP000311919">
    <property type="component" value="Unassembled WGS sequence"/>
</dbReference>
<dbReference type="PANTHER" id="PTHR10142:SF0">
    <property type="entry name" value="DNA REPAIR PROTEIN COMPLEMENTING XP-A CELLS"/>
    <property type="match status" value="1"/>
</dbReference>
<evidence type="ECO:0000256" key="1">
    <source>
        <dbReference type="ARBA" id="ARBA00004123"/>
    </source>
</evidence>
<dbReference type="GO" id="GO:0070914">
    <property type="term" value="P:UV-damage excision repair"/>
    <property type="evidence" value="ECO:0007669"/>
    <property type="project" value="TreeGrafter"/>
</dbReference>
<dbReference type="GO" id="GO:0000715">
    <property type="term" value="P:nucleotide-excision repair, DNA damage recognition"/>
    <property type="evidence" value="ECO:0007669"/>
    <property type="project" value="TreeGrafter"/>
</dbReference>
<dbReference type="GO" id="GO:0006284">
    <property type="term" value="P:base-excision repair"/>
    <property type="evidence" value="ECO:0007669"/>
    <property type="project" value="TreeGrafter"/>
</dbReference>
<feature type="region of interest" description="Disordered" evidence="11">
    <location>
        <begin position="365"/>
        <end position="388"/>
    </location>
</feature>
<comment type="subcellular location">
    <subcellularLocation>
        <location evidence="1">Nucleus</location>
    </subcellularLocation>
</comment>
<evidence type="ECO:0000256" key="10">
    <source>
        <dbReference type="SAM" id="Coils"/>
    </source>
</evidence>
<dbReference type="InterPro" id="IPR000465">
    <property type="entry name" value="XPA/RAD14"/>
</dbReference>
<comment type="caution">
    <text evidence="13">The sequence shown here is derived from an EMBL/GenBank/DDBJ whole genome shotgun (WGS) entry which is preliminary data.</text>
</comment>
<dbReference type="SUPFAM" id="SSF57716">
    <property type="entry name" value="Glucocorticoid receptor-like (DNA-binding domain)"/>
    <property type="match status" value="1"/>
</dbReference>
<reference evidence="13 14" key="1">
    <citation type="submission" date="2019-03" db="EMBL/GenBank/DDBJ databases">
        <title>An improved genome assembly of the fluke Schistosoma japonicum.</title>
        <authorList>
            <person name="Hu W."/>
            <person name="Luo F."/>
            <person name="Yin M."/>
            <person name="Mo X."/>
            <person name="Sun C."/>
            <person name="Wu Q."/>
            <person name="Zhu B."/>
            <person name="Xiang M."/>
            <person name="Wang J."/>
            <person name="Wang Y."/>
            <person name="Zhang T."/>
            <person name="Xu B."/>
            <person name="Zheng H."/>
            <person name="Feng Z."/>
        </authorList>
    </citation>
    <scope>NUCLEOTIDE SEQUENCE [LARGE SCALE GENOMIC DNA]</scope>
    <source>
        <strain evidence="13">HuSjv2</strain>
        <tissue evidence="13">Worms</tissue>
    </source>
</reference>
<dbReference type="OrthoDB" id="68328at2759"/>
<evidence type="ECO:0000256" key="6">
    <source>
        <dbReference type="ARBA" id="ARBA00022833"/>
    </source>
</evidence>
<feature type="coiled-coil region" evidence="10">
    <location>
        <begin position="517"/>
        <end position="544"/>
    </location>
</feature>
<keyword evidence="7" id="KW-0238">DNA-binding</keyword>
<dbReference type="PANTHER" id="PTHR10142">
    <property type="entry name" value="DNA REPAIR PROTEIN COMPLEMENTING XP-A CELLS"/>
    <property type="match status" value="1"/>
</dbReference>
<organism evidence="13 14">
    <name type="scientific">Schistosoma japonicum</name>
    <name type="common">Blood fluke</name>
    <dbReference type="NCBI Taxonomy" id="6182"/>
    <lineage>
        <taxon>Eukaryota</taxon>
        <taxon>Metazoa</taxon>
        <taxon>Spiralia</taxon>
        <taxon>Lophotrochozoa</taxon>
        <taxon>Platyhelminthes</taxon>
        <taxon>Trematoda</taxon>
        <taxon>Digenea</taxon>
        <taxon>Strigeidida</taxon>
        <taxon>Schistosomatoidea</taxon>
        <taxon>Schistosomatidae</taxon>
        <taxon>Schistosoma</taxon>
    </lineage>
</organism>
<dbReference type="InterPro" id="IPR022652">
    <property type="entry name" value="Znf_XPA_CS"/>
</dbReference>
<evidence type="ECO:0000259" key="12">
    <source>
        <dbReference type="Pfam" id="PF05181"/>
    </source>
</evidence>
<dbReference type="InterPro" id="IPR022656">
    <property type="entry name" value="XPA_C"/>
</dbReference>
<evidence type="ECO:0000256" key="2">
    <source>
        <dbReference type="ARBA" id="ARBA00005548"/>
    </source>
</evidence>
<keyword evidence="10" id="KW-0175">Coiled coil</keyword>
<name>A0A4Z2D5Q4_SCHJA</name>
<keyword evidence="5" id="KW-0863">Zinc-finger</keyword>
<keyword evidence="6" id="KW-0862">Zinc</keyword>
<dbReference type="GO" id="GO:0070652">
    <property type="term" value="C:HAUS complex"/>
    <property type="evidence" value="ECO:0007669"/>
    <property type="project" value="InterPro"/>
</dbReference>
<dbReference type="InterPro" id="IPR037129">
    <property type="entry name" value="XPA_sf"/>
</dbReference>
<dbReference type="Pfam" id="PF14735">
    <property type="entry name" value="HAUS4"/>
    <property type="match status" value="1"/>
</dbReference>
<dbReference type="GO" id="GO:0051225">
    <property type="term" value="P:spindle assembly"/>
    <property type="evidence" value="ECO:0007669"/>
    <property type="project" value="InterPro"/>
</dbReference>
<dbReference type="Gene3D" id="3.90.530.10">
    <property type="entry name" value="XPA C-terminal domain"/>
    <property type="match status" value="1"/>
</dbReference>
<keyword evidence="3" id="KW-0479">Metal-binding</keyword>
<evidence type="ECO:0000256" key="5">
    <source>
        <dbReference type="ARBA" id="ARBA00022771"/>
    </source>
</evidence>
<dbReference type="NCBIfam" id="TIGR00598">
    <property type="entry name" value="rad14"/>
    <property type="match status" value="1"/>
</dbReference>
<keyword evidence="4" id="KW-0227">DNA damage</keyword>
<dbReference type="GO" id="GO:0000110">
    <property type="term" value="C:nucleotide-excision repair factor 1 complex"/>
    <property type="evidence" value="ECO:0007669"/>
    <property type="project" value="TreeGrafter"/>
</dbReference>
<comment type="similarity">
    <text evidence="2">Belongs to the XPA family.</text>
</comment>
<feature type="domain" description="XPA C-terminal" evidence="12">
    <location>
        <begin position="451"/>
        <end position="501"/>
    </location>
</feature>
<evidence type="ECO:0000256" key="8">
    <source>
        <dbReference type="ARBA" id="ARBA00023204"/>
    </source>
</evidence>
<dbReference type="STRING" id="6182.A0A4Z2D5Q4"/>
<protein>
    <submittedName>
        <fullName evidence="13">DNA repair protein complementing XP-A cells isoform 1</fullName>
    </submittedName>
</protein>
<evidence type="ECO:0000313" key="13">
    <source>
        <dbReference type="EMBL" id="TNN11823.1"/>
    </source>
</evidence>
<dbReference type="Pfam" id="PF01286">
    <property type="entry name" value="XPA_N"/>
    <property type="match status" value="1"/>
</dbReference>
<evidence type="ECO:0000256" key="4">
    <source>
        <dbReference type="ARBA" id="ARBA00022763"/>
    </source>
</evidence>
<dbReference type="InterPro" id="IPR029327">
    <property type="entry name" value="HAUS4"/>
</dbReference>
<accession>A0A4Z2D5Q4</accession>
<keyword evidence="14" id="KW-1185">Reference proteome</keyword>
<dbReference type="InterPro" id="IPR009061">
    <property type="entry name" value="DNA-bd_dom_put_sf"/>
</dbReference>
<keyword evidence="9" id="KW-0539">Nucleus</keyword>
<dbReference type="GO" id="GO:0003684">
    <property type="term" value="F:damaged DNA binding"/>
    <property type="evidence" value="ECO:0007669"/>
    <property type="project" value="InterPro"/>
</dbReference>
<dbReference type="EMBL" id="SKCS01000282">
    <property type="protein sequence ID" value="TNN11823.1"/>
    <property type="molecule type" value="Genomic_DNA"/>
</dbReference>